<dbReference type="PROSITE" id="PS51257">
    <property type="entry name" value="PROKAR_LIPOPROTEIN"/>
    <property type="match status" value="1"/>
</dbReference>
<comment type="caution">
    <text evidence="1">The sequence shown here is derived from an EMBL/GenBank/DDBJ whole genome shotgun (WGS) entry which is preliminary data.</text>
</comment>
<reference evidence="1 2" key="1">
    <citation type="submission" date="2013-11" db="EMBL/GenBank/DDBJ databases">
        <title>Metagenomic analysis of a methanogenic consortium involved in long chain n-alkane degradation.</title>
        <authorList>
            <person name="Davidova I.A."/>
            <person name="Callaghan A.V."/>
            <person name="Wawrik B."/>
            <person name="Pruitt S."/>
            <person name="Marks C."/>
            <person name="Duncan K.E."/>
            <person name="Suflita J.M."/>
        </authorList>
    </citation>
    <scope>NUCLEOTIDE SEQUENCE [LARGE SCALE GENOMIC DNA]</scope>
    <source>
        <strain evidence="1 2">SPR</strain>
    </source>
</reference>
<dbReference type="STRING" id="1429043.X474_03060"/>
<dbReference type="OrthoDB" id="5509416at2"/>
<dbReference type="SUPFAM" id="SSF52266">
    <property type="entry name" value="SGNH hydrolase"/>
    <property type="match status" value="1"/>
</dbReference>
<dbReference type="GO" id="GO:0016788">
    <property type="term" value="F:hydrolase activity, acting on ester bonds"/>
    <property type="evidence" value="ECO:0007669"/>
    <property type="project" value="UniProtKB-ARBA"/>
</dbReference>
<keyword evidence="2" id="KW-1185">Reference proteome</keyword>
<evidence type="ECO:0000313" key="2">
    <source>
        <dbReference type="Proteomes" id="UP000032233"/>
    </source>
</evidence>
<evidence type="ECO:0000313" key="1">
    <source>
        <dbReference type="EMBL" id="KIX15756.1"/>
    </source>
</evidence>
<sequence>MFRKIVFPLGFIIISCLVTLALFALVEGSASIYLAFKKVPPAAKVAESAHSEFDSALGWINLPDVERKDHYGPGNHLKINAQGFRADKDYTKAPPQGKTRIVCSGDSFTMGYGVNNQKTWPAFLEQKDPRLEVVNMGQGGYGVDQSFLWYKKDGLKLKHQVHLFAFFVGDFHRMSLEEFNGYPKPYLALDKGQVIPANLPLSEPSSWRPCLARYAGALRELKVVALFQEAGSRPGKRKPLKLVYPMQGEEIVRITGGLFRELEQISRQKDITLAALWLPFEREYRNPRYDHFRKQIKRVVEAQGVRFLDLVPDFRKLPADQLKSLFIQHDIKNYVGSKGHYTAKGNRYMAGLIYEKLNAMPEFKALSLAPFSKPGPLAGARQ</sequence>
<dbReference type="Proteomes" id="UP000032233">
    <property type="component" value="Unassembled WGS sequence"/>
</dbReference>
<accession>A0A0D2JJA2</accession>
<dbReference type="RefSeq" id="WP_044346578.1">
    <property type="nucleotide sequence ID" value="NZ_AZAC01000002.1"/>
</dbReference>
<dbReference type="EMBL" id="AZAC01000002">
    <property type="protein sequence ID" value="KIX15756.1"/>
    <property type="molecule type" value="Genomic_DNA"/>
</dbReference>
<evidence type="ECO:0008006" key="3">
    <source>
        <dbReference type="Google" id="ProtNLM"/>
    </source>
</evidence>
<dbReference type="InterPro" id="IPR036514">
    <property type="entry name" value="SGNH_hydro_sf"/>
</dbReference>
<name>A0A0D2JJA2_9BACT</name>
<dbReference type="Gene3D" id="3.40.50.1110">
    <property type="entry name" value="SGNH hydrolase"/>
    <property type="match status" value="1"/>
</dbReference>
<protein>
    <recommendedName>
        <fullName evidence="3">SGNH hydrolase-type esterase domain-containing protein</fullName>
    </recommendedName>
</protein>
<organism evidence="1 2">
    <name type="scientific">Dethiosulfatarculus sandiegensis</name>
    <dbReference type="NCBI Taxonomy" id="1429043"/>
    <lineage>
        <taxon>Bacteria</taxon>
        <taxon>Pseudomonadati</taxon>
        <taxon>Thermodesulfobacteriota</taxon>
        <taxon>Desulfarculia</taxon>
        <taxon>Desulfarculales</taxon>
        <taxon>Desulfarculaceae</taxon>
        <taxon>Dethiosulfatarculus</taxon>
    </lineage>
</organism>
<dbReference type="InParanoid" id="A0A0D2JJA2"/>
<dbReference type="AlphaFoldDB" id="A0A0D2JJA2"/>
<proteinExistence type="predicted"/>
<gene>
    <name evidence="1" type="ORF">X474_03060</name>
</gene>